<accession>A0ACC2W3F1</accession>
<sequence>MEAGNTRDDAEDGEDQQGFSYPRFSKRSRPRQPKLFIFILCCILLAATVIGILAGSGFQAPLTVYSRKGGTRHLTMDHIFNGTFTPAIENIAWVKEGEYDCSGDSGDGIYSTRNYEGDIILRSAIANSSERVLVTVSDINDPDSFGSPLSFVDWKLSPDTQYLLLKTSYRKLWRHSSYGNYYLHRLSDHSTFPLRRPETPSKIAYAEWSPKGHHVAYVYSNDLFVVDASEIDATNAGPLSPRSTRVTTDGSSNVFNGVPDWVYEEEVFQSNAALWWNPLGDTIAFLRSDETDVKDYTLQYYNPSGEAMDPEPYPQNFVMKYPKPGTPNPLATVHTYSLSHGRTNDALVSDLTWPGAMPLTDRIILEVAWVGDNDLLIKEVDRAARRGSVVIFENGNNKGKVTRVLGEEGEEGDAGWIDHSQNAIPIPGDIPAYLDVVPTKDGYPHIALFSPVTASEPIWITEGEWEVASGISGVDLKNGIVYFMAAKPSMERHLYSARLPSSTSSSGLDAFQVDMQVLTDVTKPGYYMTSFSPLAGYYMLINVGPDVPWQKLVKIGQEEEAIILSDNAALNQTSSEFCLPIVTYTTVESDGVELNVIETMPPNLDTSGRKKYPVLLNPYGGPNSQTADVRFRRDWHHYLACEKKIIVLTVDGRGTGLKGRKFRNVIRDDLGRYEVIDQVNAAREWAKKRYVDIKRIGIWGWSYGGFLTSKVIEADSGVISLGMAVAPVTNWLYYDSIYTERYMSTPADNPDGYVSSAVNNVTAFEHADFLLAHGSGDDNVHYANTANLLEKFTQADVRNFRFRMFTDSNHAMSGRHAYRELYEYLNTFLDEKWGKKGSSNQL</sequence>
<dbReference type="Proteomes" id="UP001241377">
    <property type="component" value="Unassembled WGS sequence"/>
</dbReference>
<proteinExistence type="predicted"/>
<reference evidence="1" key="1">
    <citation type="submission" date="2023-04" db="EMBL/GenBank/DDBJ databases">
        <title>Draft Genome sequencing of Naganishia species isolated from polar environments using Oxford Nanopore Technology.</title>
        <authorList>
            <person name="Leo P."/>
            <person name="Venkateswaran K."/>
        </authorList>
    </citation>
    <scope>NUCLEOTIDE SEQUENCE</scope>
    <source>
        <strain evidence="1">MNA-CCFEE 5261</strain>
    </source>
</reference>
<evidence type="ECO:0000313" key="2">
    <source>
        <dbReference type="Proteomes" id="UP001241377"/>
    </source>
</evidence>
<keyword evidence="2" id="KW-1185">Reference proteome</keyword>
<gene>
    <name evidence="1" type="ORF">QFC19_003642</name>
</gene>
<protein>
    <submittedName>
        <fullName evidence="1">Uncharacterized protein</fullName>
    </submittedName>
</protein>
<dbReference type="EMBL" id="JASBWR010000035">
    <property type="protein sequence ID" value="KAJ9105182.1"/>
    <property type="molecule type" value="Genomic_DNA"/>
</dbReference>
<evidence type="ECO:0000313" key="1">
    <source>
        <dbReference type="EMBL" id="KAJ9105182.1"/>
    </source>
</evidence>
<comment type="caution">
    <text evidence="1">The sequence shown here is derived from an EMBL/GenBank/DDBJ whole genome shotgun (WGS) entry which is preliminary data.</text>
</comment>
<name>A0ACC2W3F1_9TREE</name>
<organism evidence="1 2">
    <name type="scientific">Naganishia cerealis</name>
    <dbReference type="NCBI Taxonomy" id="610337"/>
    <lineage>
        <taxon>Eukaryota</taxon>
        <taxon>Fungi</taxon>
        <taxon>Dikarya</taxon>
        <taxon>Basidiomycota</taxon>
        <taxon>Agaricomycotina</taxon>
        <taxon>Tremellomycetes</taxon>
        <taxon>Filobasidiales</taxon>
        <taxon>Filobasidiaceae</taxon>
        <taxon>Naganishia</taxon>
    </lineage>
</organism>